<dbReference type="GO" id="GO:0004694">
    <property type="term" value="F:eukaryotic translation initiation factor 2alpha kinase activity"/>
    <property type="evidence" value="ECO:0007669"/>
    <property type="project" value="TreeGrafter"/>
</dbReference>
<name>A0AAN5BYR9_9BILA</name>
<evidence type="ECO:0000313" key="7">
    <source>
        <dbReference type="EMBL" id="GMR30198.1"/>
    </source>
</evidence>
<keyword evidence="8" id="KW-1185">Reference proteome</keyword>
<gene>
    <name evidence="7" type="ORF">PMAYCL1PPCAC_00393</name>
</gene>
<keyword evidence="3" id="KW-0418">Kinase</keyword>
<accession>A0AAN5BYR9</accession>
<evidence type="ECO:0000256" key="2">
    <source>
        <dbReference type="ARBA" id="ARBA00022741"/>
    </source>
</evidence>
<dbReference type="EMBL" id="BTRK01000001">
    <property type="protein sequence ID" value="GMR30198.1"/>
    <property type="molecule type" value="Genomic_DNA"/>
</dbReference>
<dbReference type="Pfam" id="PF00069">
    <property type="entry name" value="Pkinase"/>
    <property type="match status" value="1"/>
</dbReference>
<comment type="caution">
    <text evidence="7">The sequence shown here is derived from an EMBL/GenBank/DDBJ whole genome shotgun (WGS) entry which is preliminary data.</text>
</comment>
<dbReference type="PANTHER" id="PTHR11042:SF91">
    <property type="entry name" value="EUKARYOTIC TRANSLATION INITIATION FACTOR 2-ALPHA KINASE"/>
    <property type="match status" value="1"/>
</dbReference>
<dbReference type="AlphaFoldDB" id="A0AAN5BYR9"/>
<evidence type="ECO:0000259" key="6">
    <source>
        <dbReference type="PROSITE" id="PS50011"/>
    </source>
</evidence>
<keyword evidence="2" id="KW-0547">Nucleotide-binding</keyword>
<dbReference type="Proteomes" id="UP001328107">
    <property type="component" value="Unassembled WGS sequence"/>
</dbReference>
<feature type="non-terminal residue" evidence="7">
    <location>
        <position position="82"/>
    </location>
</feature>
<sequence>MLESMESSRRTLNDSEIDSVFIYLQMKLYERSLTDWLKENQTVSFRSLPQIKSWFKQIVEAVRYLHVNGIIHSDLKPCNILL</sequence>
<evidence type="ECO:0000256" key="4">
    <source>
        <dbReference type="ARBA" id="ARBA00022840"/>
    </source>
</evidence>
<dbReference type="Gene3D" id="1.10.510.10">
    <property type="entry name" value="Transferase(Phosphotransferase) domain 1"/>
    <property type="match status" value="1"/>
</dbReference>
<dbReference type="PROSITE" id="PS00108">
    <property type="entry name" value="PROTEIN_KINASE_ST"/>
    <property type="match status" value="1"/>
</dbReference>
<protein>
    <recommendedName>
        <fullName evidence="6">Protein kinase domain-containing protein</fullName>
    </recommendedName>
</protein>
<reference evidence="8" key="1">
    <citation type="submission" date="2022-10" db="EMBL/GenBank/DDBJ databases">
        <title>Genome assembly of Pristionchus species.</title>
        <authorList>
            <person name="Yoshida K."/>
            <person name="Sommer R.J."/>
        </authorList>
    </citation>
    <scope>NUCLEOTIDE SEQUENCE [LARGE SCALE GENOMIC DNA]</scope>
    <source>
        <strain evidence="8">RS5460</strain>
    </source>
</reference>
<dbReference type="PANTHER" id="PTHR11042">
    <property type="entry name" value="EUKARYOTIC TRANSLATION INITIATION FACTOR 2-ALPHA KINASE EIF2-ALPHA KINASE -RELATED"/>
    <property type="match status" value="1"/>
</dbReference>
<organism evidence="7 8">
    <name type="scientific">Pristionchus mayeri</name>
    <dbReference type="NCBI Taxonomy" id="1317129"/>
    <lineage>
        <taxon>Eukaryota</taxon>
        <taxon>Metazoa</taxon>
        <taxon>Ecdysozoa</taxon>
        <taxon>Nematoda</taxon>
        <taxon>Chromadorea</taxon>
        <taxon>Rhabditida</taxon>
        <taxon>Rhabditina</taxon>
        <taxon>Diplogasteromorpha</taxon>
        <taxon>Diplogasteroidea</taxon>
        <taxon>Neodiplogasteridae</taxon>
        <taxon>Pristionchus</taxon>
    </lineage>
</organism>
<dbReference type="InterPro" id="IPR000719">
    <property type="entry name" value="Prot_kinase_dom"/>
</dbReference>
<evidence type="ECO:0000256" key="3">
    <source>
        <dbReference type="ARBA" id="ARBA00022777"/>
    </source>
</evidence>
<keyword evidence="1" id="KW-0808">Transferase</keyword>
<feature type="domain" description="Protein kinase" evidence="6">
    <location>
        <begin position="1"/>
        <end position="82"/>
    </location>
</feature>
<evidence type="ECO:0000313" key="8">
    <source>
        <dbReference type="Proteomes" id="UP001328107"/>
    </source>
</evidence>
<dbReference type="GO" id="GO:0005524">
    <property type="term" value="F:ATP binding"/>
    <property type="evidence" value="ECO:0007669"/>
    <property type="project" value="UniProtKB-KW"/>
</dbReference>
<dbReference type="SUPFAM" id="SSF56112">
    <property type="entry name" value="Protein kinase-like (PK-like)"/>
    <property type="match status" value="1"/>
</dbReference>
<evidence type="ECO:0000256" key="1">
    <source>
        <dbReference type="ARBA" id="ARBA00022679"/>
    </source>
</evidence>
<comment type="similarity">
    <text evidence="5">Belongs to the protein kinase superfamily. Ser/Thr protein kinase family. GCN2 subfamily.</text>
</comment>
<dbReference type="InterPro" id="IPR011009">
    <property type="entry name" value="Kinase-like_dom_sf"/>
</dbReference>
<dbReference type="InterPro" id="IPR050339">
    <property type="entry name" value="CC_SR_Kinase"/>
</dbReference>
<keyword evidence="4" id="KW-0067">ATP-binding</keyword>
<dbReference type="PROSITE" id="PS50011">
    <property type="entry name" value="PROTEIN_KINASE_DOM"/>
    <property type="match status" value="1"/>
</dbReference>
<proteinExistence type="inferred from homology"/>
<dbReference type="GO" id="GO:0005737">
    <property type="term" value="C:cytoplasm"/>
    <property type="evidence" value="ECO:0007669"/>
    <property type="project" value="TreeGrafter"/>
</dbReference>
<evidence type="ECO:0000256" key="5">
    <source>
        <dbReference type="ARBA" id="ARBA00037982"/>
    </source>
</evidence>
<dbReference type="InterPro" id="IPR008271">
    <property type="entry name" value="Ser/Thr_kinase_AS"/>
</dbReference>
<dbReference type="GO" id="GO:0005634">
    <property type="term" value="C:nucleus"/>
    <property type="evidence" value="ECO:0007669"/>
    <property type="project" value="TreeGrafter"/>
</dbReference>